<dbReference type="AlphaFoldDB" id="A0A061D910"/>
<dbReference type="OrthoDB" id="10442608at2759"/>
<organism evidence="2 3">
    <name type="scientific">Babesia bigemina</name>
    <dbReference type="NCBI Taxonomy" id="5866"/>
    <lineage>
        <taxon>Eukaryota</taxon>
        <taxon>Sar</taxon>
        <taxon>Alveolata</taxon>
        <taxon>Apicomplexa</taxon>
        <taxon>Aconoidasida</taxon>
        <taxon>Piroplasmida</taxon>
        <taxon>Babesiidae</taxon>
        <taxon>Babesia</taxon>
    </lineage>
</organism>
<dbReference type="SUPFAM" id="SSF55315">
    <property type="entry name" value="L30e-like"/>
    <property type="match status" value="1"/>
</dbReference>
<evidence type="ECO:0000313" key="2">
    <source>
        <dbReference type="EMBL" id="CDR95374.1"/>
    </source>
</evidence>
<sequence length="123" mass="13779">MSKFACGVINLFRILNLGWVSVKADAHWGVNRATRAIENNIDVEAVILFKGNVCNNMIWHIPAACRLKGVPFVSIEKKVTLPHTIPVKNISVLAIKKTNVRMGCLSEAVRYNYDDMTVKYAAY</sequence>
<feature type="signal peptide" evidence="1">
    <location>
        <begin position="1"/>
        <end position="26"/>
    </location>
</feature>
<dbReference type="VEuPathDB" id="PiroplasmaDB:BBBOND_0205320"/>
<evidence type="ECO:0008006" key="4">
    <source>
        <dbReference type="Google" id="ProtNLM"/>
    </source>
</evidence>
<accession>A0A061D910</accession>
<evidence type="ECO:0000256" key="1">
    <source>
        <dbReference type="SAM" id="SignalP"/>
    </source>
</evidence>
<dbReference type="KEGG" id="bbig:BBBOND_0205320"/>
<keyword evidence="3" id="KW-1185">Reference proteome</keyword>
<dbReference type="Proteomes" id="UP000033188">
    <property type="component" value="Chromosome 2"/>
</dbReference>
<dbReference type="EMBL" id="LK391708">
    <property type="protein sequence ID" value="CDR95374.1"/>
    <property type="molecule type" value="Genomic_DNA"/>
</dbReference>
<name>A0A061D910_BABBI</name>
<gene>
    <name evidence="2" type="ORF">BBBOND_0205320</name>
</gene>
<evidence type="ECO:0000313" key="3">
    <source>
        <dbReference type="Proteomes" id="UP000033188"/>
    </source>
</evidence>
<dbReference type="RefSeq" id="XP_012767560.1">
    <property type="nucleotide sequence ID" value="XM_012912106.1"/>
</dbReference>
<reference evidence="3" key="1">
    <citation type="submission" date="2014-06" db="EMBL/GenBank/DDBJ databases">
        <authorList>
            <person name="Aslett M."/>
            <person name="De Silva N."/>
        </authorList>
    </citation>
    <scope>NUCLEOTIDE SEQUENCE [LARGE SCALE GENOMIC DNA]</scope>
    <source>
        <strain evidence="3">Bond</strain>
    </source>
</reference>
<dbReference type="InterPro" id="IPR029064">
    <property type="entry name" value="Ribosomal_eL30-like_sf"/>
</dbReference>
<feature type="chain" id="PRO_5001600169" description="Ribosomal protein L7Ae/L30e/S12e/Gadd45 domain-containing protein" evidence="1">
    <location>
        <begin position="27"/>
        <end position="123"/>
    </location>
</feature>
<proteinExistence type="predicted"/>
<keyword evidence="1" id="KW-0732">Signal</keyword>
<dbReference type="GeneID" id="24563915"/>
<protein>
    <recommendedName>
        <fullName evidence="4">Ribosomal protein L7Ae/L30e/S12e/Gadd45 domain-containing protein</fullName>
    </recommendedName>
</protein>
<dbReference type="Gene3D" id="3.30.1330.30">
    <property type="match status" value="1"/>
</dbReference>